<dbReference type="InterPro" id="IPR037522">
    <property type="entry name" value="HD_GYP_dom"/>
</dbReference>
<dbReference type="HOGENOM" id="CLU_000445_92_14_9"/>
<dbReference type="OrthoDB" id="10822at2"/>
<feature type="transmembrane region" description="Helical" evidence="1">
    <location>
        <begin position="195"/>
        <end position="226"/>
    </location>
</feature>
<dbReference type="Proteomes" id="UP000002706">
    <property type="component" value="Chromosome"/>
</dbReference>
<evidence type="ECO:0000256" key="1">
    <source>
        <dbReference type="SAM" id="Phobius"/>
    </source>
</evidence>
<keyword evidence="5" id="KW-1185">Reference proteome</keyword>
<dbReference type="PANTHER" id="PTHR45228:SF4">
    <property type="entry name" value="LIPOPROTEIN"/>
    <property type="match status" value="1"/>
</dbReference>
<reference evidence="4 5" key="1">
    <citation type="journal article" date="2005" name="PLoS Genet.">
        <title>Life in hot carbon monoxide: the complete genome sequence of Carboxydothermus hydrogenoformans Z-2901.</title>
        <authorList>
            <person name="Wu M."/>
            <person name="Ren Q."/>
            <person name="Durkin A.S."/>
            <person name="Daugherty S.C."/>
            <person name="Brinkac L.M."/>
            <person name="Dodson R.J."/>
            <person name="Madupu R."/>
            <person name="Sullivan S.A."/>
            <person name="Kolonay J.F."/>
            <person name="Haft D.H."/>
            <person name="Nelson W.C."/>
            <person name="Tallon L.J."/>
            <person name="Jones K.M."/>
            <person name="Ulrich L.E."/>
            <person name="Gonzalez J.M."/>
            <person name="Zhulin I.B."/>
            <person name="Robb F.T."/>
            <person name="Eisen J.A."/>
        </authorList>
    </citation>
    <scope>NUCLEOTIDE SEQUENCE [LARGE SCALE GENOMIC DNA]</scope>
    <source>
        <strain evidence="5">ATCC BAA-161 / DSM 6008 / Z-2901</strain>
    </source>
</reference>
<feature type="transmembrane region" description="Helical" evidence="1">
    <location>
        <begin position="15"/>
        <end position="34"/>
    </location>
</feature>
<feature type="domain" description="HD" evidence="2">
    <location>
        <begin position="259"/>
        <end position="381"/>
    </location>
</feature>
<keyword evidence="1" id="KW-0472">Membrane</keyword>
<dbReference type="PANTHER" id="PTHR45228">
    <property type="entry name" value="CYCLIC DI-GMP PHOSPHODIESTERASE TM_0186-RELATED"/>
    <property type="match status" value="1"/>
</dbReference>
<feature type="transmembrane region" description="Helical" evidence="1">
    <location>
        <begin position="40"/>
        <end position="58"/>
    </location>
</feature>
<dbReference type="AlphaFoldDB" id="Q3AFQ2"/>
<dbReference type="CDD" id="cd00077">
    <property type="entry name" value="HDc"/>
    <property type="match status" value="1"/>
</dbReference>
<name>Q3AFQ2_CARHZ</name>
<evidence type="ECO:0000313" key="4">
    <source>
        <dbReference type="EMBL" id="ABB14883.1"/>
    </source>
</evidence>
<evidence type="ECO:0000313" key="5">
    <source>
        <dbReference type="Proteomes" id="UP000002706"/>
    </source>
</evidence>
<gene>
    <name evidence="4" type="ordered locus">CHY_0160</name>
</gene>
<dbReference type="NCBIfam" id="TIGR00277">
    <property type="entry name" value="HDIG"/>
    <property type="match status" value="1"/>
</dbReference>
<dbReference type="EMBL" id="CP000141">
    <property type="protein sequence ID" value="ABB14883.1"/>
    <property type="molecule type" value="Genomic_DNA"/>
</dbReference>
<protein>
    <submittedName>
        <fullName evidence="4">HDIG domain protein</fullName>
    </submittedName>
</protein>
<dbReference type="STRING" id="246194.CHY_0160"/>
<dbReference type="InParanoid" id="Q3AFQ2"/>
<accession>Q3AFQ2</accession>
<dbReference type="PROSITE" id="PS51832">
    <property type="entry name" value="HD_GYP"/>
    <property type="match status" value="1"/>
</dbReference>
<dbReference type="InterPro" id="IPR006675">
    <property type="entry name" value="HDIG_dom"/>
</dbReference>
<dbReference type="Pfam" id="PF13487">
    <property type="entry name" value="HD_5"/>
    <property type="match status" value="1"/>
</dbReference>
<keyword evidence="1" id="KW-1133">Transmembrane helix</keyword>
<feature type="transmembrane region" description="Helical" evidence="1">
    <location>
        <begin position="150"/>
        <end position="175"/>
    </location>
</feature>
<dbReference type="InterPro" id="IPR006674">
    <property type="entry name" value="HD_domain"/>
</dbReference>
<feature type="domain" description="HD-GYP" evidence="3">
    <location>
        <begin position="237"/>
        <end position="432"/>
    </location>
</feature>
<dbReference type="InterPro" id="IPR052020">
    <property type="entry name" value="Cyclic_di-GMP/3'3'-cGAMP_PDE"/>
</dbReference>
<dbReference type="Gene3D" id="1.10.3210.10">
    <property type="entry name" value="Hypothetical protein af1432"/>
    <property type="match status" value="1"/>
</dbReference>
<feature type="transmembrane region" description="Helical" evidence="1">
    <location>
        <begin position="118"/>
        <end position="138"/>
    </location>
</feature>
<dbReference type="SUPFAM" id="SSF109604">
    <property type="entry name" value="HD-domain/PDEase-like"/>
    <property type="match status" value="1"/>
</dbReference>
<evidence type="ECO:0000259" key="3">
    <source>
        <dbReference type="PROSITE" id="PS51832"/>
    </source>
</evidence>
<feature type="transmembrane region" description="Helical" evidence="1">
    <location>
        <begin position="70"/>
        <end position="98"/>
    </location>
</feature>
<dbReference type="PROSITE" id="PS51831">
    <property type="entry name" value="HD"/>
    <property type="match status" value="1"/>
</dbReference>
<dbReference type="SMART" id="SM00471">
    <property type="entry name" value="HDc"/>
    <property type="match status" value="1"/>
</dbReference>
<organism evidence="4 5">
    <name type="scientific">Carboxydothermus hydrogenoformans (strain ATCC BAA-161 / DSM 6008 / Z-2901)</name>
    <dbReference type="NCBI Taxonomy" id="246194"/>
    <lineage>
        <taxon>Bacteria</taxon>
        <taxon>Bacillati</taxon>
        <taxon>Bacillota</taxon>
        <taxon>Clostridia</taxon>
        <taxon>Thermoanaerobacterales</taxon>
        <taxon>Thermoanaerobacteraceae</taxon>
        <taxon>Carboxydothermus</taxon>
    </lineage>
</organism>
<dbReference type="KEGG" id="chy:CHY_0160"/>
<sequence>MVAIKRLLDKNTIKLKLYYIIIGIIGLILFLTYFRSVFNLSGNILIAFIFFILFEALSEKLAIKMPKVGFVSVAFGLDVAAFLIFGYKIAAIIAGFSFLLDFGRIEKNNILFSLLTKIFNLSQIIITITLAGITYNILTKFFVLNSYITFFSIFIFAFTYLFINVLLVCLAASLSLNLPFMYIFIDNFRGFIPNYALLAILGYLMALVYNSIGIPGIILFFIPLIITRYVFKLYSDLRESYLSTIRALVAALEAKDPYTKGHSERVSELAVEIAKEMGLNADQIDIIRHMALLHDVGKIGILDTVLNKKGTLDPEEKELIQEHPVLGAKIVEEIPFLKQYAGMVRHHHERFDGTGYPDKVSGEKIPLGARIIAVADTYDAMTSDRPYRSALTKEQAMSELELNAGQQHDPRVVKALLKVLERFDPREKEREAMAKAAAAEGT</sequence>
<keyword evidence="1" id="KW-0812">Transmembrane</keyword>
<dbReference type="eggNOG" id="COG3437">
    <property type="taxonomic scope" value="Bacteria"/>
</dbReference>
<proteinExistence type="predicted"/>
<dbReference type="InterPro" id="IPR003607">
    <property type="entry name" value="HD/PDEase_dom"/>
</dbReference>
<evidence type="ECO:0000259" key="2">
    <source>
        <dbReference type="PROSITE" id="PS51831"/>
    </source>
</evidence>